<dbReference type="InterPro" id="IPR011008">
    <property type="entry name" value="Dimeric_a/b-barrel"/>
</dbReference>
<name>A0ABQ1ZU83_9BACL</name>
<dbReference type="RefSeq" id="WP_308809913.1">
    <property type="nucleotide sequence ID" value="NZ_BMDD01000002.1"/>
</dbReference>
<reference evidence="7" key="1">
    <citation type="journal article" date="2019" name="Int. J. Syst. Evol. Microbiol.">
        <title>The Global Catalogue of Microorganisms (GCM) 10K type strain sequencing project: providing services to taxonomists for standard genome sequencing and annotation.</title>
        <authorList>
            <consortium name="The Broad Institute Genomics Platform"/>
            <consortium name="The Broad Institute Genome Sequencing Center for Infectious Disease"/>
            <person name="Wu L."/>
            <person name="Ma J."/>
        </authorList>
    </citation>
    <scope>NUCLEOTIDE SEQUENCE [LARGE SCALE GENOMIC DNA]</scope>
    <source>
        <strain evidence="7">CCM 8702</strain>
    </source>
</reference>
<dbReference type="InterPro" id="IPR019888">
    <property type="entry name" value="Tscrpt_reg_AsnC-like"/>
</dbReference>
<dbReference type="Proteomes" id="UP000605427">
    <property type="component" value="Unassembled WGS sequence"/>
</dbReference>
<dbReference type="InterPro" id="IPR011991">
    <property type="entry name" value="ArsR-like_HTH"/>
</dbReference>
<keyword evidence="7" id="KW-1185">Reference proteome</keyword>
<dbReference type="SUPFAM" id="SSF46785">
    <property type="entry name" value="Winged helix' DNA-binding domain"/>
    <property type="match status" value="1"/>
</dbReference>
<keyword evidence="1" id="KW-0805">Transcription regulation</keyword>
<evidence type="ECO:0000256" key="1">
    <source>
        <dbReference type="ARBA" id="ARBA00023015"/>
    </source>
</evidence>
<dbReference type="SUPFAM" id="SSF54909">
    <property type="entry name" value="Dimeric alpha+beta barrel"/>
    <property type="match status" value="1"/>
</dbReference>
<evidence type="ECO:0000256" key="3">
    <source>
        <dbReference type="ARBA" id="ARBA00023163"/>
    </source>
</evidence>
<dbReference type="Gene3D" id="1.10.10.10">
    <property type="entry name" value="Winged helix-like DNA-binding domain superfamily/Winged helix DNA-binding domain"/>
    <property type="match status" value="1"/>
</dbReference>
<protein>
    <submittedName>
        <fullName evidence="6">HTH-type transcriptional regulator LrpB</fullName>
    </submittedName>
</protein>
<evidence type="ECO:0000313" key="6">
    <source>
        <dbReference type="EMBL" id="GGH76497.1"/>
    </source>
</evidence>
<evidence type="ECO:0000259" key="5">
    <source>
        <dbReference type="PROSITE" id="PS50956"/>
    </source>
</evidence>
<dbReference type="PANTHER" id="PTHR30154:SF55">
    <property type="entry name" value="HTH-TYPE TRANSCRIPTIONAL REGULATOR LRPB"/>
    <property type="match status" value="1"/>
</dbReference>
<sequence>MINDENPQTERERIRQERKEASVRHSDRLMSEKRLSSGADASFDETDLRILDLLTEDSTRTYKEIGEEVHLTGQAVGARVRRMRESGVIEGYTLRWNPAKVGLAVEAYVTVFLDAGTIHAAFLAFAQADERVVRMDRTNGEGCYLLLTRTRTMEELNGFLQDMLKYGNYRVNLSMGRLKG</sequence>
<comment type="caution">
    <text evidence="6">The sequence shown here is derived from an EMBL/GenBank/DDBJ whole genome shotgun (WGS) entry which is preliminary data.</text>
</comment>
<dbReference type="CDD" id="cd00090">
    <property type="entry name" value="HTH_ARSR"/>
    <property type="match status" value="1"/>
</dbReference>
<keyword evidence="3" id="KW-0804">Transcription</keyword>
<dbReference type="Pfam" id="PF13404">
    <property type="entry name" value="HTH_AsnC-type"/>
    <property type="match status" value="1"/>
</dbReference>
<dbReference type="PRINTS" id="PR00033">
    <property type="entry name" value="HTHASNC"/>
</dbReference>
<evidence type="ECO:0000313" key="7">
    <source>
        <dbReference type="Proteomes" id="UP000605427"/>
    </source>
</evidence>
<dbReference type="InterPro" id="IPR000485">
    <property type="entry name" value="AsnC-type_HTH_dom"/>
</dbReference>
<proteinExistence type="predicted"/>
<feature type="region of interest" description="Disordered" evidence="4">
    <location>
        <begin position="1"/>
        <end position="36"/>
    </location>
</feature>
<dbReference type="Gene3D" id="3.30.70.920">
    <property type="match status" value="1"/>
</dbReference>
<dbReference type="SMART" id="SM00344">
    <property type="entry name" value="HTH_ASNC"/>
    <property type="match status" value="1"/>
</dbReference>
<dbReference type="EMBL" id="BMDD01000002">
    <property type="protein sequence ID" value="GGH76497.1"/>
    <property type="molecule type" value="Genomic_DNA"/>
</dbReference>
<keyword evidence="2" id="KW-0238">DNA-binding</keyword>
<dbReference type="PANTHER" id="PTHR30154">
    <property type="entry name" value="LEUCINE-RESPONSIVE REGULATORY PROTEIN"/>
    <property type="match status" value="1"/>
</dbReference>
<feature type="domain" description="HTH asnC-type" evidence="5">
    <location>
        <begin position="43"/>
        <end position="104"/>
    </location>
</feature>
<dbReference type="PROSITE" id="PS50956">
    <property type="entry name" value="HTH_ASNC_2"/>
    <property type="match status" value="1"/>
</dbReference>
<dbReference type="InterPro" id="IPR036390">
    <property type="entry name" value="WH_DNA-bd_sf"/>
</dbReference>
<evidence type="ECO:0000256" key="2">
    <source>
        <dbReference type="ARBA" id="ARBA00023125"/>
    </source>
</evidence>
<evidence type="ECO:0000256" key="4">
    <source>
        <dbReference type="SAM" id="MobiDB-lite"/>
    </source>
</evidence>
<dbReference type="InterPro" id="IPR036388">
    <property type="entry name" value="WH-like_DNA-bd_sf"/>
</dbReference>
<feature type="compositionally biased region" description="Basic and acidic residues" evidence="4">
    <location>
        <begin position="8"/>
        <end position="35"/>
    </location>
</feature>
<gene>
    <name evidence="6" type="primary">lrpB</name>
    <name evidence="6" type="ORF">GCM10007362_18830</name>
</gene>
<accession>A0ABQ1ZU83</accession>
<organism evidence="6 7">
    <name type="scientific">Saccharibacillus endophyticus</name>
    <dbReference type="NCBI Taxonomy" id="2060666"/>
    <lineage>
        <taxon>Bacteria</taxon>
        <taxon>Bacillati</taxon>
        <taxon>Bacillota</taxon>
        <taxon>Bacilli</taxon>
        <taxon>Bacillales</taxon>
        <taxon>Paenibacillaceae</taxon>
        <taxon>Saccharibacillus</taxon>
    </lineage>
</organism>